<dbReference type="Proteomes" id="UP001524478">
    <property type="component" value="Unassembled WGS sequence"/>
</dbReference>
<evidence type="ECO:0000313" key="3">
    <source>
        <dbReference type="Proteomes" id="UP001524478"/>
    </source>
</evidence>
<evidence type="ECO:0000256" key="1">
    <source>
        <dbReference type="SAM" id="Phobius"/>
    </source>
</evidence>
<keyword evidence="1" id="KW-0812">Transmembrane</keyword>
<evidence type="ECO:0008006" key="4">
    <source>
        <dbReference type="Google" id="ProtNLM"/>
    </source>
</evidence>
<proteinExistence type="predicted"/>
<organism evidence="2 3">
    <name type="scientific">Tissierella carlieri</name>
    <dbReference type="NCBI Taxonomy" id="689904"/>
    <lineage>
        <taxon>Bacteria</taxon>
        <taxon>Bacillati</taxon>
        <taxon>Bacillota</taxon>
        <taxon>Tissierellia</taxon>
        <taxon>Tissierellales</taxon>
        <taxon>Tissierellaceae</taxon>
        <taxon>Tissierella</taxon>
    </lineage>
</organism>
<keyword evidence="3" id="KW-1185">Reference proteome</keyword>
<sequence length="45" mass="5269">MGESLGCRRECDNNNFLLFFFIILIIIFCFCDNDFFGGFFGRGRC</sequence>
<feature type="transmembrane region" description="Helical" evidence="1">
    <location>
        <begin position="16"/>
        <end position="40"/>
    </location>
</feature>
<dbReference type="RefSeq" id="WP_158220210.1">
    <property type="nucleotide sequence ID" value="NZ_CP172320.1"/>
</dbReference>
<evidence type="ECO:0000313" key="2">
    <source>
        <dbReference type="EMBL" id="MCQ4921694.1"/>
    </source>
</evidence>
<keyword evidence="1" id="KW-0472">Membrane</keyword>
<protein>
    <recommendedName>
        <fullName evidence="4">Sporulation protein YjcZ</fullName>
    </recommendedName>
</protein>
<name>A0ABT1S5F0_9FIRM</name>
<reference evidence="2 3" key="1">
    <citation type="submission" date="2022-06" db="EMBL/GenBank/DDBJ databases">
        <title>Isolation of gut microbiota from human fecal samples.</title>
        <authorList>
            <person name="Pamer E.G."/>
            <person name="Barat B."/>
            <person name="Waligurski E."/>
            <person name="Medina S."/>
            <person name="Paddock L."/>
            <person name="Mostad J."/>
        </authorList>
    </citation>
    <scope>NUCLEOTIDE SEQUENCE [LARGE SCALE GENOMIC DNA]</scope>
    <source>
        <strain evidence="2 3">DFI.7.95</strain>
    </source>
</reference>
<keyword evidence="1" id="KW-1133">Transmembrane helix</keyword>
<dbReference type="EMBL" id="JANGAC010000001">
    <property type="protein sequence ID" value="MCQ4921694.1"/>
    <property type="molecule type" value="Genomic_DNA"/>
</dbReference>
<gene>
    <name evidence="2" type="ORF">NE686_01235</name>
</gene>
<comment type="caution">
    <text evidence="2">The sequence shown here is derived from an EMBL/GenBank/DDBJ whole genome shotgun (WGS) entry which is preliminary data.</text>
</comment>
<accession>A0ABT1S5F0</accession>